<sequence>MKKMFSAIAGAFFWLIGQKKKRQFETFEKQLKAAHIKQQSEREVEQIVLKYKITKHLYTFLGIKGHSKFIPLHIKNKEKCRKEVLAKFGRDMDKWGVILNDDLSVCIR</sequence>
<protein>
    <submittedName>
        <fullName evidence="1">Uncharacterized protein</fullName>
    </submittedName>
</protein>
<proteinExistence type="predicted"/>
<organism evidence="1 2">
    <name type="scientific">Flavobacterium rhizosphaerae</name>
    <dbReference type="NCBI Taxonomy" id="3163298"/>
    <lineage>
        <taxon>Bacteria</taxon>
        <taxon>Pseudomonadati</taxon>
        <taxon>Bacteroidota</taxon>
        <taxon>Flavobacteriia</taxon>
        <taxon>Flavobacteriales</taxon>
        <taxon>Flavobacteriaceae</taxon>
        <taxon>Flavobacterium</taxon>
    </lineage>
</organism>
<evidence type="ECO:0000313" key="1">
    <source>
        <dbReference type="EMBL" id="MFL9844751.1"/>
    </source>
</evidence>
<accession>A0ABW8YWP5</accession>
<dbReference type="RefSeq" id="WP_408085008.1">
    <property type="nucleotide sequence ID" value="NZ_JBELPZ010000009.1"/>
</dbReference>
<keyword evidence="2" id="KW-1185">Reference proteome</keyword>
<gene>
    <name evidence="1" type="ORF">ABS766_10015</name>
</gene>
<name>A0ABW8YWP5_9FLAO</name>
<comment type="caution">
    <text evidence="1">The sequence shown here is derived from an EMBL/GenBank/DDBJ whole genome shotgun (WGS) entry which is preliminary data.</text>
</comment>
<reference evidence="1 2" key="1">
    <citation type="submission" date="2024-06" db="EMBL/GenBank/DDBJ databases">
        <authorList>
            <person name="Kaempfer P."/>
            <person name="Viver T."/>
        </authorList>
    </citation>
    <scope>NUCLEOTIDE SEQUENCE [LARGE SCALE GENOMIC DNA]</scope>
    <source>
        <strain evidence="1 2">ST-119</strain>
    </source>
</reference>
<evidence type="ECO:0000313" key="2">
    <source>
        <dbReference type="Proteomes" id="UP001629156"/>
    </source>
</evidence>
<dbReference type="Proteomes" id="UP001629156">
    <property type="component" value="Unassembled WGS sequence"/>
</dbReference>
<dbReference type="EMBL" id="JBELPZ010000009">
    <property type="protein sequence ID" value="MFL9844751.1"/>
    <property type="molecule type" value="Genomic_DNA"/>
</dbReference>